<sequence>MVEARDGRDSSRILLAVVLGVAVALPIAATRLEVSPHRVTAGTVVVTALLLTGAIALPALIVAKWDADAGAQRDRSP</sequence>
<keyword evidence="1" id="KW-1133">Transmembrane helix</keyword>
<protein>
    <submittedName>
        <fullName evidence="2">Uncharacterized protein</fullName>
    </submittedName>
</protein>
<organism evidence="2 3">
    <name type="scientific">Natronobacterium haloterrestre</name>
    <name type="common">Halobiforma haloterrestris</name>
    <dbReference type="NCBI Taxonomy" id="148448"/>
    <lineage>
        <taxon>Archaea</taxon>
        <taxon>Methanobacteriati</taxon>
        <taxon>Methanobacteriota</taxon>
        <taxon>Stenosarchaea group</taxon>
        <taxon>Halobacteria</taxon>
        <taxon>Halobacteriales</taxon>
        <taxon>Natrialbaceae</taxon>
        <taxon>Natronobacterium</taxon>
    </lineage>
</organism>
<proteinExistence type="predicted"/>
<dbReference type="AlphaFoldDB" id="A0A1I1DZ77"/>
<reference evidence="3" key="1">
    <citation type="submission" date="2016-10" db="EMBL/GenBank/DDBJ databases">
        <authorList>
            <person name="Varghese N."/>
            <person name="Submissions S."/>
        </authorList>
    </citation>
    <scope>NUCLEOTIDE SEQUENCE [LARGE SCALE GENOMIC DNA]</scope>
    <source>
        <strain evidence="3">DSM 13078</strain>
    </source>
</reference>
<dbReference type="EMBL" id="FOKW01000002">
    <property type="protein sequence ID" value="SFB80235.1"/>
    <property type="molecule type" value="Genomic_DNA"/>
</dbReference>
<keyword evidence="1" id="KW-0472">Membrane</keyword>
<evidence type="ECO:0000256" key="1">
    <source>
        <dbReference type="SAM" id="Phobius"/>
    </source>
</evidence>
<name>A0A1I1DZ77_NATHA</name>
<evidence type="ECO:0000313" key="3">
    <source>
        <dbReference type="Proteomes" id="UP000199161"/>
    </source>
</evidence>
<dbReference type="RefSeq" id="WP_007140320.1">
    <property type="nucleotide sequence ID" value="NZ_FOKW01000002.1"/>
</dbReference>
<evidence type="ECO:0000313" key="2">
    <source>
        <dbReference type="EMBL" id="SFB80235.1"/>
    </source>
</evidence>
<dbReference type="Proteomes" id="UP000199161">
    <property type="component" value="Unassembled WGS sequence"/>
</dbReference>
<dbReference type="GeneID" id="30920800"/>
<gene>
    <name evidence="2" type="ORF">SAMN05444422_10291</name>
</gene>
<feature type="transmembrane region" description="Helical" evidence="1">
    <location>
        <begin position="12"/>
        <end position="29"/>
    </location>
</feature>
<keyword evidence="1" id="KW-0812">Transmembrane</keyword>
<feature type="transmembrane region" description="Helical" evidence="1">
    <location>
        <begin position="41"/>
        <end position="63"/>
    </location>
</feature>
<keyword evidence="3" id="KW-1185">Reference proteome</keyword>
<accession>A0A1I1DZ77</accession>